<name>A0ABZ1YHC6_9NOCA</name>
<keyword evidence="1" id="KW-1133">Transmembrane helix</keyword>
<gene>
    <name evidence="3" type="ORF">OG563_24595</name>
</gene>
<dbReference type="Gene3D" id="3.10.450.40">
    <property type="match status" value="1"/>
</dbReference>
<keyword evidence="1" id="KW-0812">Transmembrane</keyword>
<accession>A0ABZ1YHC6</accession>
<evidence type="ECO:0000313" key="4">
    <source>
        <dbReference type="Proteomes" id="UP001432062"/>
    </source>
</evidence>
<dbReference type="RefSeq" id="WP_327095746.1">
    <property type="nucleotide sequence ID" value="NZ_CP109149.1"/>
</dbReference>
<feature type="transmembrane region" description="Helical" evidence="1">
    <location>
        <begin position="12"/>
        <end position="32"/>
    </location>
</feature>
<reference evidence="3" key="1">
    <citation type="submission" date="2022-10" db="EMBL/GenBank/DDBJ databases">
        <title>The complete genomes of actinobacterial strains from the NBC collection.</title>
        <authorList>
            <person name="Joergensen T.S."/>
            <person name="Alvarez Arevalo M."/>
            <person name="Sterndorff E.B."/>
            <person name="Faurdal D."/>
            <person name="Vuksanovic O."/>
            <person name="Mourched A.-S."/>
            <person name="Charusanti P."/>
            <person name="Shaw S."/>
            <person name="Blin K."/>
            <person name="Weber T."/>
        </authorList>
    </citation>
    <scope>NUCLEOTIDE SEQUENCE</scope>
    <source>
        <strain evidence="3">NBC_01482</strain>
    </source>
</reference>
<keyword evidence="1" id="KW-0472">Membrane</keyword>
<protein>
    <submittedName>
        <fullName evidence="3">PepSY domain-containing protein</fullName>
    </submittedName>
</protein>
<evidence type="ECO:0000313" key="3">
    <source>
        <dbReference type="EMBL" id="WUV42448.1"/>
    </source>
</evidence>
<evidence type="ECO:0000259" key="2">
    <source>
        <dbReference type="Pfam" id="PF03413"/>
    </source>
</evidence>
<proteinExistence type="predicted"/>
<dbReference type="Proteomes" id="UP001432062">
    <property type="component" value="Chromosome"/>
</dbReference>
<keyword evidence="4" id="KW-1185">Reference proteome</keyword>
<dbReference type="Pfam" id="PF03413">
    <property type="entry name" value="PepSY"/>
    <property type="match status" value="1"/>
</dbReference>
<dbReference type="InterPro" id="IPR025711">
    <property type="entry name" value="PepSY"/>
</dbReference>
<sequence>MSSVIRRAFASLRWIIVGAAVIGATVAGLALATSTVGHKDHTVAVNLSDTDWVLLAGPQISRQQAIDEAVKAVPGGAVDSAEIDTERGASVWEVELTTPDGIEHEVTIDANTGKVLGTVEHD</sequence>
<organism evidence="3 4">
    <name type="scientific">Nocardia vinacea</name>
    <dbReference type="NCBI Taxonomy" id="96468"/>
    <lineage>
        <taxon>Bacteria</taxon>
        <taxon>Bacillati</taxon>
        <taxon>Actinomycetota</taxon>
        <taxon>Actinomycetes</taxon>
        <taxon>Mycobacteriales</taxon>
        <taxon>Nocardiaceae</taxon>
        <taxon>Nocardia</taxon>
    </lineage>
</organism>
<feature type="domain" description="PepSY" evidence="2">
    <location>
        <begin position="60"/>
        <end position="118"/>
    </location>
</feature>
<dbReference type="EMBL" id="CP109441">
    <property type="protein sequence ID" value="WUV42448.1"/>
    <property type="molecule type" value="Genomic_DNA"/>
</dbReference>
<evidence type="ECO:0000256" key="1">
    <source>
        <dbReference type="SAM" id="Phobius"/>
    </source>
</evidence>